<evidence type="ECO:0000313" key="2">
    <source>
        <dbReference type="EMBL" id="GAH28282.1"/>
    </source>
</evidence>
<protein>
    <submittedName>
        <fullName evidence="2">Uncharacterized protein</fullName>
    </submittedName>
</protein>
<feature type="transmembrane region" description="Helical" evidence="1">
    <location>
        <begin position="12"/>
        <end position="32"/>
    </location>
</feature>
<dbReference type="AlphaFoldDB" id="X1E6R9"/>
<reference evidence="2" key="1">
    <citation type="journal article" date="2014" name="Front. Microbiol.">
        <title>High frequency of phylogenetically diverse reductive dehalogenase-homologous genes in deep subseafloor sedimentary metagenomes.</title>
        <authorList>
            <person name="Kawai M."/>
            <person name="Futagami T."/>
            <person name="Toyoda A."/>
            <person name="Takaki Y."/>
            <person name="Nishi S."/>
            <person name="Hori S."/>
            <person name="Arai W."/>
            <person name="Tsubouchi T."/>
            <person name="Morono Y."/>
            <person name="Uchiyama I."/>
            <person name="Ito T."/>
            <person name="Fujiyama A."/>
            <person name="Inagaki F."/>
            <person name="Takami H."/>
        </authorList>
    </citation>
    <scope>NUCLEOTIDE SEQUENCE</scope>
    <source>
        <strain evidence="2">Expedition CK06-06</strain>
    </source>
</reference>
<gene>
    <name evidence="2" type="ORF">S03H2_10086</name>
</gene>
<proteinExistence type="predicted"/>
<keyword evidence="1" id="KW-0812">Transmembrane</keyword>
<evidence type="ECO:0000256" key="1">
    <source>
        <dbReference type="SAM" id="Phobius"/>
    </source>
</evidence>
<dbReference type="EMBL" id="BARU01005210">
    <property type="protein sequence ID" value="GAH28282.1"/>
    <property type="molecule type" value="Genomic_DNA"/>
</dbReference>
<organism evidence="2">
    <name type="scientific">marine sediment metagenome</name>
    <dbReference type="NCBI Taxonomy" id="412755"/>
    <lineage>
        <taxon>unclassified sequences</taxon>
        <taxon>metagenomes</taxon>
        <taxon>ecological metagenomes</taxon>
    </lineage>
</organism>
<comment type="caution">
    <text evidence="2">The sequence shown here is derived from an EMBL/GenBank/DDBJ whole genome shotgun (WGS) entry which is preliminary data.</text>
</comment>
<accession>X1E6R9</accession>
<feature type="non-terminal residue" evidence="2">
    <location>
        <position position="58"/>
    </location>
</feature>
<keyword evidence="1" id="KW-1133">Transmembrane helix</keyword>
<name>X1E6R9_9ZZZZ</name>
<keyword evidence="1" id="KW-0472">Membrane</keyword>
<sequence length="58" mass="6710">MKLSLKAKITLWFVVIIVVSLILYGSLILTVLRYNLIGEKYMQTLKDNPEISQTIIDR</sequence>